<feature type="region of interest" description="Disordered" evidence="2">
    <location>
        <begin position="86"/>
        <end position="105"/>
    </location>
</feature>
<evidence type="ECO:0000256" key="2">
    <source>
        <dbReference type="SAM" id="MobiDB-lite"/>
    </source>
</evidence>
<proteinExistence type="predicted"/>
<dbReference type="PANTHER" id="PTHR35796:SF3">
    <property type="entry name" value="BHLH DOMAIN-CONTAINING PROTEIN"/>
    <property type="match status" value="1"/>
</dbReference>
<name>A0A225WSX5_9STRA</name>
<evidence type="ECO:0000313" key="4">
    <source>
        <dbReference type="Proteomes" id="UP000198211"/>
    </source>
</evidence>
<protein>
    <recommendedName>
        <fullName evidence="5">M96 mating-specific protein</fullName>
    </recommendedName>
</protein>
<gene>
    <name evidence="3" type="ORF">PHMEG_0005412</name>
</gene>
<dbReference type="STRING" id="4795.A0A225WSX5"/>
<dbReference type="EMBL" id="NBNE01000350">
    <property type="protein sequence ID" value="OWZ20199.1"/>
    <property type="molecule type" value="Genomic_DNA"/>
</dbReference>
<dbReference type="OrthoDB" id="103157at2759"/>
<comment type="caution">
    <text evidence="3">The sequence shown here is derived from an EMBL/GenBank/DDBJ whole genome shotgun (WGS) entry which is preliminary data.</text>
</comment>
<dbReference type="PANTHER" id="PTHR35796">
    <property type="entry name" value="HYPOTHETICAL CYTOSOLIC PROTEIN"/>
    <property type="match status" value="1"/>
</dbReference>
<organism evidence="3 4">
    <name type="scientific">Phytophthora megakarya</name>
    <dbReference type="NCBI Taxonomy" id="4795"/>
    <lineage>
        <taxon>Eukaryota</taxon>
        <taxon>Sar</taxon>
        <taxon>Stramenopiles</taxon>
        <taxon>Oomycota</taxon>
        <taxon>Peronosporomycetes</taxon>
        <taxon>Peronosporales</taxon>
        <taxon>Peronosporaceae</taxon>
        <taxon>Phytophthora</taxon>
    </lineage>
</organism>
<accession>A0A225WSX5</accession>
<feature type="coiled-coil region" evidence="1">
    <location>
        <begin position="108"/>
        <end position="142"/>
    </location>
</feature>
<evidence type="ECO:0000256" key="1">
    <source>
        <dbReference type="SAM" id="Coils"/>
    </source>
</evidence>
<sequence length="451" mass="51082">MACATGDEMDTLQATLDFIYNLPTPSVSTETELLQLIDEKEVFHFTHDLDQSSEDDVSLQSTVQSPVIKLSPCSSQTVENLVQNAPWPQVPTQPTKRRKRGTPRKEEIAELRKLATKLTKKLEGMQATAEKLEIAKKNSTENAVDKKLWQDIASRQLALRRESEAQSLQLRDEVVFQAKYAANLKRMLKRRYSEDMLEMMPMFKRGRSLVSKTCMDKERVFNELLEGTDHIYSSVDALFAKKDIAKLPCPGRARQAYPETVNGMFIELMDKTQVPFNSQLTASAVWKALSGRKTRDGDIVEAKMCTQDTQHSESVFKSYVSYTCNAAGQSAFVQESRVGRKYVEDSRVVFVCRGLTEPRTRSLGSLGLLFQETVVIVVRNGQTLASGQETAVIESYLWVTRCDDDLETGLKFRDPIYVDIAIKGWNKKLSLYSERIENILFDEVLKLRATA</sequence>
<evidence type="ECO:0008006" key="5">
    <source>
        <dbReference type="Google" id="ProtNLM"/>
    </source>
</evidence>
<keyword evidence="4" id="KW-1185">Reference proteome</keyword>
<dbReference type="Proteomes" id="UP000198211">
    <property type="component" value="Unassembled WGS sequence"/>
</dbReference>
<evidence type="ECO:0000313" key="3">
    <source>
        <dbReference type="EMBL" id="OWZ20199.1"/>
    </source>
</evidence>
<reference evidence="4" key="1">
    <citation type="submission" date="2017-03" db="EMBL/GenBank/DDBJ databases">
        <title>Phytopthora megakarya and P. palmivora, two closely related causual agents of cacao black pod achieved similar genome size and gene model numbers by different mechanisms.</title>
        <authorList>
            <person name="Ali S."/>
            <person name="Shao J."/>
            <person name="Larry D.J."/>
            <person name="Kronmiller B."/>
            <person name="Shen D."/>
            <person name="Strem M.D."/>
            <person name="Melnick R.L."/>
            <person name="Guiltinan M.J."/>
            <person name="Tyler B.M."/>
            <person name="Meinhardt L.W."/>
            <person name="Bailey B.A."/>
        </authorList>
    </citation>
    <scope>NUCLEOTIDE SEQUENCE [LARGE SCALE GENOMIC DNA]</scope>
    <source>
        <strain evidence="4">zdho120</strain>
    </source>
</reference>
<keyword evidence="1" id="KW-0175">Coiled coil</keyword>
<dbReference type="AlphaFoldDB" id="A0A225WSX5"/>